<protein>
    <submittedName>
        <fullName evidence="1">AlNc14C29G2770 protein</fullName>
    </submittedName>
</protein>
<dbReference type="HOGENOM" id="CLU_2228189_0_0_1"/>
<name>F0W7F4_9STRA</name>
<gene>
    <name evidence="1" type="primary">AlNc14C29G2770</name>
    <name evidence="1" type="ORF">ALNC14_031980</name>
</gene>
<proteinExistence type="predicted"/>
<evidence type="ECO:0000313" key="1">
    <source>
        <dbReference type="EMBL" id="CCA17055.1"/>
    </source>
</evidence>
<organism evidence="1">
    <name type="scientific">Albugo laibachii Nc14</name>
    <dbReference type="NCBI Taxonomy" id="890382"/>
    <lineage>
        <taxon>Eukaryota</taxon>
        <taxon>Sar</taxon>
        <taxon>Stramenopiles</taxon>
        <taxon>Oomycota</taxon>
        <taxon>Peronosporomycetes</taxon>
        <taxon>Albuginales</taxon>
        <taxon>Albuginaceae</taxon>
        <taxon>Albugo</taxon>
    </lineage>
</organism>
<dbReference type="EMBL" id="FR824074">
    <property type="protein sequence ID" value="CCA17055.1"/>
    <property type="molecule type" value="Genomic_DNA"/>
</dbReference>
<accession>F0W7F4</accession>
<reference evidence="1" key="1">
    <citation type="journal article" date="2011" name="PLoS Biol.">
        <title>Gene gain and loss during evolution of obligate parasitism in the white rust pathogen of Arabidopsis thaliana.</title>
        <authorList>
            <person name="Kemen E."/>
            <person name="Gardiner A."/>
            <person name="Schultz-Larsen T."/>
            <person name="Kemen A.C."/>
            <person name="Balmuth A.L."/>
            <person name="Robert-Seilaniantz A."/>
            <person name="Bailey K."/>
            <person name="Holub E."/>
            <person name="Studholme D.J."/>
            <person name="Maclean D."/>
            <person name="Jones J.D."/>
        </authorList>
    </citation>
    <scope>NUCLEOTIDE SEQUENCE</scope>
</reference>
<sequence>MITQKISQKLYPVLAMEKTTSHHAIPRDGHAIHRDVHAIHRDVHAIHRDVHAILLDVHPILHDAVRIGFALDRIAHFALRESPHASCFRDSYLWRLTSSDHLIYST</sequence>
<dbReference type="AlphaFoldDB" id="F0W7F4"/>
<reference evidence="1" key="2">
    <citation type="submission" date="2011-02" db="EMBL/GenBank/DDBJ databases">
        <authorList>
            <person name="MacLean D."/>
        </authorList>
    </citation>
    <scope>NUCLEOTIDE SEQUENCE</scope>
</reference>